<name>F5XTN4_MICPN</name>
<feature type="binding site" evidence="6">
    <location>
        <begin position="631"/>
        <end position="632"/>
    </location>
    <ligand>
        <name>substrate</name>
    </ligand>
</feature>
<keyword evidence="11" id="KW-1185">Reference proteome</keyword>
<dbReference type="PANTHER" id="PTHR11051:SF8">
    <property type="entry name" value="PROTEIN-GLUCOSYLGALACTOSYLHYDROXYLYSINE GLUCOSIDASE"/>
    <property type="match status" value="1"/>
</dbReference>
<dbReference type="Gene3D" id="1.50.10.10">
    <property type="match status" value="1"/>
</dbReference>
<dbReference type="PANTHER" id="PTHR11051">
    <property type="entry name" value="GLYCOSYL HYDROLASE-RELATED"/>
    <property type="match status" value="1"/>
</dbReference>
<evidence type="ECO:0000256" key="5">
    <source>
        <dbReference type="PIRSR" id="PIRSR036289-50"/>
    </source>
</evidence>
<dbReference type="InterPro" id="IPR008928">
    <property type="entry name" value="6-hairpin_glycosidase_sf"/>
</dbReference>
<dbReference type="InterPro" id="IPR005196">
    <property type="entry name" value="Glyco_hydro_65_N"/>
</dbReference>
<dbReference type="Proteomes" id="UP000007947">
    <property type="component" value="Chromosome"/>
</dbReference>
<dbReference type="GO" id="GO:0004553">
    <property type="term" value="F:hydrolase activity, hydrolyzing O-glycosyl compounds"/>
    <property type="evidence" value="ECO:0007669"/>
    <property type="project" value="TreeGrafter"/>
</dbReference>
<evidence type="ECO:0000259" key="9">
    <source>
        <dbReference type="Pfam" id="PF03636"/>
    </source>
</evidence>
<feature type="domain" description="Glycoside hydrolase family 65 C-terminal" evidence="8">
    <location>
        <begin position="729"/>
        <end position="792"/>
    </location>
</feature>
<keyword evidence="4" id="KW-0378">Hydrolase</keyword>
<organism evidence="10 11">
    <name type="scientific">Microlunatus phosphovorus (strain ATCC 700054 / DSM 10555 / JCM 9379 / NBRC 101784 / NCIMB 13414 / VKM Ac-1990 / NM-1)</name>
    <dbReference type="NCBI Taxonomy" id="1032480"/>
    <lineage>
        <taxon>Bacteria</taxon>
        <taxon>Bacillati</taxon>
        <taxon>Actinomycetota</taxon>
        <taxon>Actinomycetes</taxon>
        <taxon>Propionibacteriales</taxon>
        <taxon>Propionibacteriaceae</taxon>
        <taxon>Microlunatus</taxon>
    </lineage>
</organism>
<dbReference type="InterPro" id="IPR012341">
    <property type="entry name" value="6hp_glycosidase-like_sf"/>
</dbReference>
<keyword evidence="3 10" id="KW-0808">Transferase</keyword>
<dbReference type="InterPro" id="IPR017045">
    <property type="entry name" value="Malt_Pase/Glycosyl_Hdrlase"/>
</dbReference>
<evidence type="ECO:0000256" key="3">
    <source>
        <dbReference type="ARBA" id="ARBA00022679"/>
    </source>
</evidence>
<dbReference type="InterPro" id="IPR037018">
    <property type="entry name" value="GH65_N"/>
</dbReference>
<dbReference type="InterPro" id="IPR011013">
    <property type="entry name" value="Gal_mutarotase_sf_dom"/>
</dbReference>
<dbReference type="GO" id="GO:0030246">
    <property type="term" value="F:carbohydrate binding"/>
    <property type="evidence" value="ECO:0007669"/>
    <property type="project" value="InterPro"/>
</dbReference>
<evidence type="ECO:0000256" key="4">
    <source>
        <dbReference type="ARBA" id="ARBA00023295"/>
    </source>
</evidence>
<accession>F5XTN4</accession>
<dbReference type="InterPro" id="IPR005194">
    <property type="entry name" value="Glyco_hydro_65_C"/>
</dbReference>
<comment type="similarity">
    <text evidence="1">Belongs to the glycosyl hydrolase 65 family.</text>
</comment>
<dbReference type="STRING" id="1032480.MLP_44690"/>
<dbReference type="EMBL" id="AP012204">
    <property type="protein sequence ID" value="BAK37483.1"/>
    <property type="molecule type" value="Genomic_DNA"/>
</dbReference>
<evidence type="ECO:0000313" key="11">
    <source>
        <dbReference type="Proteomes" id="UP000007947"/>
    </source>
</evidence>
<evidence type="ECO:0000259" key="8">
    <source>
        <dbReference type="Pfam" id="PF03633"/>
    </source>
</evidence>
<gene>
    <name evidence="10" type="primary">kojP</name>
    <name evidence="10" type="ordered locus">MLP_44690</name>
</gene>
<feature type="domain" description="Glycoside hydrolase family 65 N-terminal" evidence="9">
    <location>
        <begin position="33"/>
        <end position="288"/>
    </location>
</feature>
<feature type="binding site" evidence="6">
    <location>
        <begin position="382"/>
        <end position="383"/>
    </location>
    <ligand>
        <name>substrate</name>
    </ligand>
</feature>
<sequence>MSETISPISVNPGAAGQIPAAMAALPAEWTVHQTQFEPELANVYETQFTVGNGRFAARGSLEERHHGDIPGSFVAGVYDAHDSIVIDLVNLPDWLDTAVIAAGTQLTVDSCTVVSHQRALDLAHGVLWRSTVFEDRAGNQTRVDSVRTASMHDRDIALLRLEVTPLNHAGDVQLITGIDGDRTNMEALPVYPKGRVFTTEERNAKWARSRHLRTVATEETEGGELVLTTHTIGSDVDIAFAVSASLTPAASAESTVHAADSIRRTLTVSLAEGQTARLDKVVAVRTSRDVDAVAGEDLAARAAALAQDAAARGVDTLLAESADVWADLWEASDAEVHGDDQLSLAVRFGIYHLLITANPDDPTVNIGAKSLSGEGYRGHVFWDTEAVMLPFYLLTNPHTARALLGYRHHTLPGARRNSAANGTLGARYAWEAAATGDEECPILTADGKDRFWTRDEEVHVTADVPFAIHRYVEATQDVDYLFGEAAEVLFDTARFWVSFIQTDEDGSAHMRSVMGPDEFHSHVDDNAFTNFIVRWHLNYAASVFDQMSEQAPEQLAAVVETLGLDAGEPAQWRSTADRLVQGSANENGVIEQFAGYFERDDVPVTEWDENNMPRYPEGYHHFNCETTQLLKQPDVLQAVLMFPDAFSPEVKRANFDYYEPRTLHKSSLSPSVHATVGLNVGDHTRALQYFTRSALVDLADNQGNTHEGMHIASAAGTWSTLVNGFGGLQVENGELVLHRPWIPDEWEGLSYRINWRGLRLRVRATHAEVRLSVDGPAGEELDITVDGTPLRLATGTETVLELDAVE</sequence>
<evidence type="ECO:0000313" key="10">
    <source>
        <dbReference type="EMBL" id="BAK37483.1"/>
    </source>
</evidence>
<dbReference type="AlphaFoldDB" id="F5XTN4"/>
<dbReference type="Gene3D" id="2.70.98.40">
    <property type="entry name" value="Glycoside hydrolase, family 65, N-terminal domain"/>
    <property type="match status" value="1"/>
</dbReference>
<dbReference type="Pfam" id="PF03632">
    <property type="entry name" value="Glyco_hydro_65m"/>
    <property type="match status" value="1"/>
</dbReference>
<dbReference type="PIRSF" id="PIRSF036289">
    <property type="entry name" value="Glycosyl_hydrolase_malt_phosph"/>
    <property type="match status" value="1"/>
</dbReference>
<feature type="domain" description="Glycoside hydrolase family 65 central catalytic" evidence="7">
    <location>
        <begin position="347"/>
        <end position="718"/>
    </location>
</feature>
<evidence type="ECO:0000256" key="2">
    <source>
        <dbReference type="ARBA" id="ARBA00022676"/>
    </source>
</evidence>
<dbReference type="EC" id="2.4.1.230" evidence="10"/>
<proteinExistence type="inferred from homology"/>
<reference evidence="10 11" key="1">
    <citation type="submission" date="2011-05" db="EMBL/GenBank/DDBJ databases">
        <title>Whole genome sequence of Microlunatus phosphovorus NM-1.</title>
        <authorList>
            <person name="Hosoyama A."/>
            <person name="Sasaki K."/>
            <person name="Harada T."/>
            <person name="Igarashi R."/>
            <person name="Kawakoshi A."/>
            <person name="Sasagawa M."/>
            <person name="Fukada J."/>
            <person name="Nakamura S."/>
            <person name="Katano Y."/>
            <person name="Hanada S."/>
            <person name="Kamagata Y."/>
            <person name="Nakamura N."/>
            <person name="Yamazaki S."/>
            <person name="Fujita N."/>
        </authorList>
    </citation>
    <scope>NUCLEOTIDE SEQUENCE [LARGE SCALE GENOMIC DNA]</scope>
    <source>
        <strain evidence="11">ATCC 700054 / DSM 10555 / JCM 9379 / NBRC 101784 / NCIMB 13414 / VKM Ac-1990 / NM-1</strain>
    </source>
</reference>
<dbReference type="Pfam" id="PF03636">
    <property type="entry name" value="Glyco_hydro_65N"/>
    <property type="match status" value="1"/>
</dbReference>
<keyword evidence="2 10" id="KW-0328">Glycosyltransferase</keyword>
<feature type="active site" description="Proton donor" evidence="5">
    <location>
        <position position="518"/>
    </location>
</feature>
<protein>
    <submittedName>
        <fullName evidence="10">Putative kojibiose phosphorylase</fullName>
        <ecNumber evidence="10">2.4.1.230</ecNumber>
    </submittedName>
</protein>
<evidence type="ECO:0000256" key="6">
    <source>
        <dbReference type="PIRSR" id="PIRSR036289-51"/>
    </source>
</evidence>
<dbReference type="HOGENOM" id="CLU_006285_2_1_11"/>
<evidence type="ECO:0000256" key="1">
    <source>
        <dbReference type="ARBA" id="ARBA00006768"/>
    </source>
</evidence>
<dbReference type="eggNOG" id="COG1554">
    <property type="taxonomic scope" value="Bacteria"/>
</dbReference>
<dbReference type="InterPro" id="IPR005195">
    <property type="entry name" value="Glyco_hydro_65_M"/>
</dbReference>
<dbReference type="SUPFAM" id="SSF48208">
    <property type="entry name" value="Six-hairpin glycosidases"/>
    <property type="match status" value="1"/>
</dbReference>
<dbReference type="KEGG" id="mph:MLP_44690"/>
<dbReference type="GO" id="GO:0005975">
    <property type="term" value="P:carbohydrate metabolic process"/>
    <property type="evidence" value="ECO:0007669"/>
    <property type="project" value="InterPro"/>
</dbReference>
<dbReference type="Pfam" id="PF03633">
    <property type="entry name" value="Glyco_hydro_65C"/>
    <property type="match status" value="1"/>
</dbReference>
<dbReference type="RefSeq" id="WP_013865317.1">
    <property type="nucleotide sequence ID" value="NC_015635.1"/>
</dbReference>
<dbReference type="SUPFAM" id="SSF74650">
    <property type="entry name" value="Galactose mutarotase-like"/>
    <property type="match status" value="1"/>
</dbReference>
<keyword evidence="4" id="KW-0326">Glycosidase</keyword>
<dbReference type="Gene3D" id="2.60.420.10">
    <property type="entry name" value="Maltose phosphorylase, domain 3"/>
    <property type="match status" value="1"/>
</dbReference>
<dbReference type="GO" id="GO:0033831">
    <property type="term" value="F:kojibiose phosphorylase activity"/>
    <property type="evidence" value="ECO:0007669"/>
    <property type="project" value="UniProtKB-EC"/>
</dbReference>
<evidence type="ECO:0000259" key="7">
    <source>
        <dbReference type="Pfam" id="PF03632"/>
    </source>
</evidence>